<feature type="transmembrane region" description="Helical" evidence="7">
    <location>
        <begin position="56"/>
        <end position="78"/>
    </location>
</feature>
<dbReference type="InterPro" id="IPR000326">
    <property type="entry name" value="PAP2/HPO"/>
</dbReference>
<gene>
    <name evidence="9" type="ORF">OKW52_00010</name>
</gene>
<evidence type="ECO:0000256" key="2">
    <source>
        <dbReference type="ARBA" id="ARBA00010792"/>
    </source>
</evidence>
<feature type="transmembrane region" description="Helical" evidence="7">
    <location>
        <begin position="371"/>
        <end position="388"/>
    </location>
</feature>
<sequence length="685" mass="72138">MIGLDQILPSLASLGMATYWIIGAAAMLEAWFVTGVFVPGSLIVDAGGILAQQGVLDLFDLGWFVAGGALIGAELGYWTGRLAKRGLRGRLAGSKAYARAEALFQRHGGLALVIGRFLGPVSGLVPMVAALSGMPHRRFLMWSAIAAVPYAAGHLALGYVLGDTMTRLGPLATRVALVVVAVLLALAALIWLVMRAIRLFPFVRSVGQSVLRALAGNPQVQALQARFPRTNALLARRLDSGRFAGLPLTLLGVVFVYVFAVWVGSVADWLTAAPIVAIDTRLSNLAHSFWSPGILRVVMHITALGDSRVVTALAVALAVWLVLKGRRDLVLGLVVAVVGNALSVSILKRVFDRPRPEFAYFLETSSSFPSGHAAISVAFWGTACYALWRIGRLPLVPATLAAVLLAFTIGASRVYLAEHFVSDVFNGWLVGALWLVVGVAIAEWRLESQPEPAPAPVGALRLLALSATLALVVTAGWVVVFYDKALGIPWSAPADVTLTDLAALPAAPGFTAQTETLLGRRLGPVNVILLAGDDAAVATALADAGWVAAQRPAATLLLREAWASWRGADDPIAPVTPDFWDGQPNDMAYEKPIADTAARPHLRLWRSAYLGPDGQRVYVGTATLDIGISGIPPDPDAQRDLLVADLIAAGAQPAASIATGTGRSGTTLTGLTWTTDGQAAVVILP</sequence>
<dbReference type="SMART" id="SM00014">
    <property type="entry name" value="acidPPc"/>
    <property type="match status" value="1"/>
</dbReference>
<feature type="transmembrane region" description="Helical" evidence="7">
    <location>
        <begin position="110"/>
        <end position="132"/>
    </location>
</feature>
<proteinExistence type="inferred from homology"/>
<dbReference type="InterPro" id="IPR032818">
    <property type="entry name" value="DedA-like"/>
</dbReference>
<dbReference type="Gene3D" id="1.20.144.10">
    <property type="entry name" value="Phosphatidic acid phosphatase type 2/haloperoxidase"/>
    <property type="match status" value="2"/>
</dbReference>
<comment type="similarity">
    <text evidence="2">Belongs to the DedA family.</text>
</comment>
<feature type="transmembrane region" description="Helical" evidence="7">
    <location>
        <begin position="458"/>
        <end position="482"/>
    </location>
</feature>
<dbReference type="InterPro" id="IPR036938">
    <property type="entry name" value="PAP2/HPO_sf"/>
</dbReference>
<keyword evidence="4 7" id="KW-0812">Transmembrane</keyword>
<feature type="transmembrane region" description="Helical" evidence="7">
    <location>
        <begin position="174"/>
        <end position="194"/>
    </location>
</feature>
<dbReference type="Pfam" id="PF01569">
    <property type="entry name" value="PAP2"/>
    <property type="match status" value="1"/>
</dbReference>
<evidence type="ECO:0000256" key="5">
    <source>
        <dbReference type="ARBA" id="ARBA00022989"/>
    </source>
</evidence>
<dbReference type="PANTHER" id="PTHR30353">
    <property type="entry name" value="INNER MEMBRANE PROTEIN DEDA-RELATED"/>
    <property type="match status" value="1"/>
</dbReference>
<reference evidence="9 10" key="1">
    <citation type="submission" date="2022-10" db="EMBL/GenBank/DDBJ databases">
        <title>Pararhodobacter sp. nov., isolated from marine algae.</title>
        <authorList>
            <person name="Choi B.J."/>
            <person name="Kim J.M."/>
            <person name="Lee J.K."/>
            <person name="Choi D.G."/>
            <person name="Jeon C.O."/>
        </authorList>
    </citation>
    <scope>NUCLEOTIDE SEQUENCE [LARGE SCALE GENOMIC DNA]</scope>
    <source>
        <strain evidence="9 10">ZQ420</strain>
    </source>
</reference>
<dbReference type="CDD" id="cd03392">
    <property type="entry name" value="PAP2_like_2"/>
    <property type="match status" value="1"/>
</dbReference>
<feature type="transmembrane region" description="Helical" evidence="7">
    <location>
        <begin position="243"/>
        <end position="264"/>
    </location>
</feature>
<evidence type="ECO:0000256" key="7">
    <source>
        <dbReference type="SAM" id="Phobius"/>
    </source>
</evidence>
<evidence type="ECO:0000256" key="1">
    <source>
        <dbReference type="ARBA" id="ARBA00004651"/>
    </source>
</evidence>
<dbReference type="Pfam" id="PF09335">
    <property type="entry name" value="VTT_dom"/>
    <property type="match status" value="1"/>
</dbReference>
<evidence type="ECO:0000256" key="4">
    <source>
        <dbReference type="ARBA" id="ARBA00022692"/>
    </source>
</evidence>
<name>A0ABT3GT57_9RHOB</name>
<dbReference type="Proteomes" id="UP001208938">
    <property type="component" value="Unassembled WGS sequence"/>
</dbReference>
<feature type="transmembrane region" description="Helical" evidence="7">
    <location>
        <begin position="428"/>
        <end position="446"/>
    </location>
</feature>
<dbReference type="RefSeq" id="WP_264503878.1">
    <property type="nucleotide sequence ID" value="NZ_JAPDFL010000001.1"/>
</dbReference>
<protein>
    <submittedName>
        <fullName evidence="9">LssY C-terminal domain-containing protein</fullName>
    </submittedName>
</protein>
<evidence type="ECO:0000313" key="9">
    <source>
        <dbReference type="EMBL" id="MCW1930694.1"/>
    </source>
</evidence>
<feature type="transmembrane region" description="Helical" evidence="7">
    <location>
        <begin position="297"/>
        <end position="323"/>
    </location>
</feature>
<comment type="caution">
    <text evidence="9">The sequence shown here is derived from an EMBL/GenBank/DDBJ whole genome shotgun (WGS) entry which is preliminary data.</text>
</comment>
<accession>A0ABT3GT57</accession>
<evidence type="ECO:0000256" key="3">
    <source>
        <dbReference type="ARBA" id="ARBA00022475"/>
    </source>
</evidence>
<feature type="transmembrane region" description="Helical" evidence="7">
    <location>
        <begin position="395"/>
        <end position="416"/>
    </location>
</feature>
<evidence type="ECO:0000313" key="10">
    <source>
        <dbReference type="Proteomes" id="UP001208938"/>
    </source>
</evidence>
<feature type="transmembrane region" description="Helical" evidence="7">
    <location>
        <begin position="20"/>
        <end position="44"/>
    </location>
</feature>
<dbReference type="InterPro" id="IPR032816">
    <property type="entry name" value="VTT_dom"/>
</dbReference>
<keyword evidence="10" id="KW-1185">Reference proteome</keyword>
<dbReference type="Pfam" id="PF14067">
    <property type="entry name" value="LssY_C"/>
    <property type="match status" value="1"/>
</dbReference>
<organism evidence="9 10">
    <name type="scientific">Pararhodobacter zhoushanensis</name>
    <dbReference type="NCBI Taxonomy" id="2479545"/>
    <lineage>
        <taxon>Bacteria</taxon>
        <taxon>Pseudomonadati</taxon>
        <taxon>Pseudomonadota</taxon>
        <taxon>Alphaproteobacteria</taxon>
        <taxon>Rhodobacterales</taxon>
        <taxon>Paracoccaceae</taxon>
        <taxon>Pararhodobacter</taxon>
    </lineage>
</organism>
<evidence type="ECO:0000256" key="6">
    <source>
        <dbReference type="ARBA" id="ARBA00023136"/>
    </source>
</evidence>
<feature type="domain" description="Phosphatidic acid phosphatase type 2/haloperoxidase" evidence="8">
    <location>
        <begin position="330"/>
        <end position="439"/>
    </location>
</feature>
<evidence type="ECO:0000259" key="8">
    <source>
        <dbReference type="SMART" id="SM00014"/>
    </source>
</evidence>
<dbReference type="EMBL" id="JAPDFL010000001">
    <property type="protein sequence ID" value="MCW1930694.1"/>
    <property type="molecule type" value="Genomic_DNA"/>
</dbReference>
<dbReference type="InterPro" id="IPR025902">
    <property type="entry name" value="LssY-like-C_dom"/>
</dbReference>
<keyword evidence="3" id="KW-1003">Cell membrane</keyword>
<keyword evidence="6 7" id="KW-0472">Membrane</keyword>
<comment type="subcellular location">
    <subcellularLocation>
        <location evidence="1">Cell membrane</location>
        <topology evidence="1">Multi-pass membrane protein</topology>
    </subcellularLocation>
</comment>
<dbReference type="PANTHER" id="PTHR30353:SF15">
    <property type="entry name" value="INNER MEMBRANE PROTEIN YABI"/>
    <property type="match status" value="1"/>
</dbReference>
<feature type="transmembrane region" description="Helical" evidence="7">
    <location>
        <begin position="139"/>
        <end position="162"/>
    </location>
</feature>
<feature type="transmembrane region" description="Helical" evidence="7">
    <location>
        <begin position="330"/>
        <end position="351"/>
    </location>
</feature>
<dbReference type="SUPFAM" id="SSF48317">
    <property type="entry name" value="Acid phosphatase/Vanadium-dependent haloperoxidase"/>
    <property type="match status" value="1"/>
</dbReference>
<keyword evidence="5 7" id="KW-1133">Transmembrane helix</keyword>